<dbReference type="PROSITE" id="PS50181">
    <property type="entry name" value="FBOX"/>
    <property type="match status" value="1"/>
</dbReference>
<evidence type="ECO:0000313" key="3">
    <source>
        <dbReference type="Proteomes" id="UP000236291"/>
    </source>
</evidence>
<dbReference type="SUPFAM" id="SSF81383">
    <property type="entry name" value="F-box domain"/>
    <property type="match status" value="1"/>
</dbReference>
<dbReference type="PANTHER" id="PTHR31293:SF12">
    <property type="entry name" value="RNI-LIKE SUPERFAMILY PROTEIN"/>
    <property type="match status" value="1"/>
</dbReference>
<dbReference type="InterPro" id="IPR053781">
    <property type="entry name" value="F-box_AtFBL13-like"/>
</dbReference>
<proteinExistence type="predicted"/>
<organism evidence="2 3">
    <name type="scientific">Trifolium pratense</name>
    <name type="common">Red clover</name>
    <dbReference type="NCBI Taxonomy" id="57577"/>
    <lineage>
        <taxon>Eukaryota</taxon>
        <taxon>Viridiplantae</taxon>
        <taxon>Streptophyta</taxon>
        <taxon>Embryophyta</taxon>
        <taxon>Tracheophyta</taxon>
        <taxon>Spermatophyta</taxon>
        <taxon>Magnoliopsida</taxon>
        <taxon>eudicotyledons</taxon>
        <taxon>Gunneridae</taxon>
        <taxon>Pentapetalae</taxon>
        <taxon>rosids</taxon>
        <taxon>fabids</taxon>
        <taxon>Fabales</taxon>
        <taxon>Fabaceae</taxon>
        <taxon>Papilionoideae</taxon>
        <taxon>50 kb inversion clade</taxon>
        <taxon>NPAAA clade</taxon>
        <taxon>Hologalegina</taxon>
        <taxon>IRL clade</taxon>
        <taxon>Trifolieae</taxon>
        <taxon>Trifolium</taxon>
    </lineage>
</organism>
<dbReference type="InterPro" id="IPR055294">
    <property type="entry name" value="FBL60-like"/>
</dbReference>
<dbReference type="InterPro" id="IPR032675">
    <property type="entry name" value="LRR_dom_sf"/>
</dbReference>
<dbReference type="Pfam" id="PF08387">
    <property type="entry name" value="FBD"/>
    <property type="match status" value="1"/>
</dbReference>
<dbReference type="Gene3D" id="1.20.1280.50">
    <property type="match status" value="1"/>
</dbReference>
<sequence>MQMSDDRISALPDEIICHIISFLPTEDVFTTNVLSKRWRPLGGLLLHNLDFDDRRWSRELYPRFINLVYRTIYARSVQKPIKRFRLRCDGNSTYEPLESDVVTWLTAAAERGMEHLDVHISDRHNLNCIFSFKNLLVLLLKVIHITAMPISTVDLPLLKTLHLNGVYLSQHWFLLEILNGCPILEDFEAKNIYVRHSTNEYDTEFKRLTKLVKADISTLSVFNVPLEAFSNVEFLRLEEFYGCVPVFANLTHLEIICRSNVNWCSLFDVLEKCPKLQNLVLNMPQLVTSVSCLLWYPKIFPKCLSSQFKECTIENYRGQQHELQFVQHLMLNSTSLKRITICSPPSMNPQEMLEMQKELSFFPMNSATCELRLLKMMVATAAAVALHPARSLVEASGGIITLWDLMVVEVEFSVSFDHVLMVGGRMKQEDILVEVANVL</sequence>
<dbReference type="CDD" id="cd22160">
    <property type="entry name" value="F-box_AtFBL13-like"/>
    <property type="match status" value="1"/>
</dbReference>
<comment type="caution">
    <text evidence="2">The sequence shown here is derived from an EMBL/GenBank/DDBJ whole genome shotgun (WGS) entry which is preliminary data.</text>
</comment>
<dbReference type="AlphaFoldDB" id="A0A2K3PEZ5"/>
<dbReference type="InterPro" id="IPR001810">
    <property type="entry name" value="F-box_dom"/>
</dbReference>
<dbReference type="PANTHER" id="PTHR31293">
    <property type="entry name" value="RNI-LIKE SUPERFAMILY PROTEIN"/>
    <property type="match status" value="1"/>
</dbReference>
<dbReference type="Pfam" id="PF00646">
    <property type="entry name" value="F-box"/>
    <property type="match status" value="1"/>
</dbReference>
<dbReference type="STRING" id="57577.A0A2K3PEZ5"/>
<reference evidence="2 3" key="2">
    <citation type="journal article" date="2017" name="Front. Plant Sci.">
        <title>Gene Classification and Mining of Molecular Markers Useful in Red Clover (Trifolium pratense) Breeding.</title>
        <authorList>
            <person name="Istvanek J."/>
            <person name="Dluhosova J."/>
            <person name="Dluhos P."/>
            <person name="Patkova L."/>
            <person name="Nedelnik J."/>
            <person name="Repkova J."/>
        </authorList>
    </citation>
    <scope>NUCLEOTIDE SEQUENCE [LARGE SCALE GENOMIC DNA]</scope>
    <source>
        <strain evidence="3">cv. Tatra</strain>
        <tissue evidence="2">Young leaves</tissue>
    </source>
</reference>
<dbReference type="InterPro" id="IPR036047">
    <property type="entry name" value="F-box-like_dom_sf"/>
</dbReference>
<evidence type="ECO:0000313" key="2">
    <source>
        <dbReference type="EMBL" id="PNY13862.1"/>
    </source>
</evidence>
<feature type="domain" description="F-box" evidence="1">
    <location>
        <begin position="5"/>
        <end position="59"/>
    </location>
</feature>
<dbReference type="EMBL" id="ASHM01006398">
    <property type="protein sequence ID" value="PNY13862.1"/>
    <property type="molecule type" value="Genomic_DNA"/>
</dbReference>
<gene>
    <name evidence="2" type="ORF">L195_g010530</name>
</gene>
<dbReference type="Gene3D" id="3.80.10.10">
    <property type="entry name" value="Ribonuclease Inhibitor"/>
    <property type="match status" value="1"/>
</dbReference>
<dbReference type="Proteomes" id="UP000236291">
    <property type="component" value="Unassembled WGS sequence"/>
</dbReference>
<dbReference type="SUPFAM" id="SSF52058">
    <property type="entry name" value="L domain-like"/>
    <property type="match status" value="1"/>
</dbReference>
<dbReference type="SMART" id="SM00579">
    <property type="entry name" value="FBD"/>
    <property type="match status" value="1"/>
</dbReference>
<evidence type="ECO:0000259" key="1">
    <source>
        <dbReference type="PROSITE" id="PS50181"/>
    </source>
</evidence>
<dbReference type="InterPro" id="IPR006566">
    <property type="entry name" value="FBD"/>
</dbReference>
<name>A0A2K3PEZ5_TRIPR</name>
<accession>A0A2K3PEZ5</accession>
<reference evidence="2 3" key="1">
    <citation type="journal article" date="2014" name="Am. J. Bot.">
        <title>Genome assembly and annotation for red clover (Trifolium pratense; Fabaceae).</title>
        <authorList>
            <person name="Istvanek J."/>
            <person name="Jaros M."/>
            <person name="Krenek A."/>
            <person name="Repkova J."/>
        </authorList>
    </citation>
    <scope>NUCLEOTIDE SEQUENCE [LARGE SCALE GENOMIC DNA]</scope>
    <source>
        <strain evidence="3">cv. Tatra</strain>
        <tissue evidence="2">Young leaves</tissue>
    </source>
</reference>
<protein>
    <submittedName>
        <fullName evidence="2">F-box/LRR-repeat protein</fullName>
    </submittedName>
</protein>